<dbReference type="EMBL" id="JAHFZB010000023">
    <property type="protein sequence ID" value="KAK6475844.1"/>
    <property type="molecule type" value="Genomic_DNA"/>
</dbReference>
<dbReference type="SUPFAM" id="SSF111352">
    <property type="entry name" value="Ammonium transporter"/>
    <property type="match status" value="1"/>
</dbReference>
<dbReference type="Proteomes" id="UP001369086">
    <property type="component" value="Unassembled WGS sequence"/>
</dbReference>
<evidence type="ECO:0000313" key="10">
    <source>
        <dbReference type="EMBL" id="KAK6475844.1"/>
    </source>
</evidence>
<gene>
    <name evidence="10" type="ORF">HHUSO_G23804</name>
</gene>
<feature type="transmembrane region" description="Helical" evidence="8">
    <location>
        <begin position="228"/>
        <end position="250"/>
    </location>
</feature>
<feature type="transmembrane region" description="Helical" evidence="8">
    <location>
        <begin position="52"/>
        <end position="71"/>
    </location>
</feature>
<dbReference type="Gene3D" id="1.10.3430.10">
    <property type="entry name" value="Ammonium transporter AmtB like domains"/>
    <property type="match status" value="1"/>
</dbReference>
<accession>A0ABR0YTS3</accession>
<keyword evidence="4 8" id="KW-0812">Transmembrane</keyword>
<sequence>MKGVDAGAVNDFFLIICGIWVMFFKFGFTFVELGKTSGSNTANIIFKNLTDTFITLMAYWLHGYAFAFGEGSGFIGSKYFLTLGSPNLCHFFFNYARCAVATTVALGAVIERTEPIGYLISSYVFAGFVYPIASHWVWDVHGFFNPLQSKLPVQDYGGSGVVFLVGGTVALVSCYVIGARIDRWTPTFKQREHNLPLAALGASMQMMGFIGFIIGARYQITAPGEGQLAALCVLNILLAGASSGLYGLILQRLLKSYYDVDCFINTTIAGMVTVCAGANSYIPGISVMCGATSSFFYFIMEWLILRNKIDDPLHVISIYLGSGVWGLIFAGFFSAQGTLGGTDKIIGNNLLAVVVLFSWTVAIMHPLFYVMKYVKVLRIPRFMEKQGVDKFRHDKRHPLGKRKEFKLIKPH</sequence>
<feature type="transmembrane region" description="Helical" evidence="8">
    <location>
        <begin position="316"/>
        <end position="335"/>
    </location>
</feature>
<keyword evidence="7" id="KW-0924">Ammonia transport</keyword>
<protein>
    <submittedName>
        <fullName evidence="10">Ammonium transporter 1</fullName>
    </submittedName>
</protein>
<feature type="transmembrane region" description="Helical" evidence="8">
    <location>
        <begin position="91"/>
        <end position="110"/>
    </location>
</feature>
<feature type="domain" description="Ammonium transporter AmtB-like" evidence="9">
    <location>
        <begin position="13"/>
        <end position="395"/>
    </location>
</feature>
<evidence type="ECO:0000256" key="2">
    <source>
        <dbReference type="ARBA" id="ARBA00005887"/>
    </source>
</evidence>
<comment type="caution">
    <text evidence="10">The sequence shown here is derived from an EMBL/GenBank/DDBJ whole genome shotgun (WGS) entry which is preliminary data.</text>
</comment>
<evidence type="ECO:0000256" key="6">
    <source>
        <dbReference type="ARBA" id="ARBA00023136"/>
    </source>
</evidence>
<evidence type="ECO:0000259" key="9">
    <source>
        <dbReference type="Pfam" id="PF00909"/>
    </source>
</evidence>
<name>A0ABR0YTS3_HUSHU</name>
<feature type="transmembrane region" description="Helical" evidence="8">
    <location>
        <begin position="350"/>
        <end position="371"/>
    </location>
</feature>
<dbReference type="InterPro" id="IPR029020">
    <property type="entry name" value="Ammonium/urea_transptr"/>
</dbReference>
<evidence type="ECO:0000256" key="4">
    <source>
        <dbReference type="ARBA" id="ARBA00022692"/>
    </source>
</evidence>
<evidence type="ECO:0000256" key="3">
    <source>
        <dbReference type="ARBA" id="ARBA00022448"/>
    </source>
</evidence>
<keyword evidence="5 8" id="KW-1133">Transmembrane helix</keyword>
<feature type="transmembrane region" description="Helical" evidence="8">
    <location>
        <begin position="117"/>
        <end position="138"/>
    </location>
</feature>
<evidence type="ECO:0000313" key="11">
    <source>
        <dbReference type="Proteomes" id="UP001369086"/>
    </source>
</evidence>
<evidence type="ECO:0000256" key="7">
    <source>
        <dbReference type="ARBA" id="ARBA00023177"/>
    </source>
</evidence>
<evidence type="ECO:0000256" key="5">
    <source>
        <dbReference type="ARBA" id="ARBA00022989"/>
    </source>
</evidence>
<keyword evidence="3" id="KW-0813">Transport</keyword>
<organism evidence="10 11">
    <name type="scientific">Huso huso</name>
    <name type="common">Beluga</name>
    <name type="synonym">Acipenser huso</name>
    <dbReference type="NCBI Taxonomy" id="61971"/>
    <lineage>
        <taxon>Eukaryota</taxon>
        <taxon>Metazoa</taxon>
        <taxon>Chordata</taxon>
        <taxon>Craniata</taxon>
        <taxon>Vertebrata</taxon>
        <taxon>Euteleostomi</taxon>
        <taxon>Actinopterygii</taxon>
        <taxon>Chondrostei</taxon>
        <taxon>Acipenseriformes</taxon>
        <taxon>Acipenseridae</taxon>
        <taxon>Huso</taxon>
    </lineage>
</organism>
<feature type="transmembrane region" description="Helical" evidence="8">
    <location>
        <begin position="158"/>
        <end position="177"/>
    </location>
</feature>
<comment type="subcellular location">
    <subcellularLocation>
        <location evidence="1">Membrane</location>
        <topology evidence="1">Multi-pass membrane protein</topology>
    </subcellularLocation>
</comment>
<feature type="transmembrane region" description="Helical" evidence="8">
    <location>
        <begin position="285"/>
        <end position="304"/>
    </location>
</feature>
<keyword evidence="6 8" id="KW-0472">Membrane</keyword>
<evidence type="ECO:0000256" key="1">
    <source>
        <dbReference type="ARBA" id="ARBA00004141"/>
    </source>
</evidence>
<dbReference type="InterPro" id="IPR024041">
    <property type="entry name" value="NH4_transpt_AmtB-like_dom"/>
</dbReference>
<feature type="transmembrane region" description="Helical" evidence="8">
    <location>
        <begin position="12"/>
        <end position="31"/>
    </location>
</feature>
<keyword evidence="11" id="KW-1185">Reference proteome</keyword>
<comment type="similarity">
    <text evidence="2">Belongs to the ammonia transporter channel (TC 1.A.11.2) family.</text>
</comment>
<proteinExistence type="inferred from homology"/>
<dbReference type="PANTHER" id="PTHR11730:SF6">
    <property type="entry name" value="AMMONIUM TRANSPORTER"/>
    <property type="match status" value="1"/>
</dbReference>
<feature type="transmembrane region" description="Helical" evidence="8">
    <location>
        <begin position="197"/>
        <end position="216"/>
    </location>
</feature>
<dbReference type="PANTHER" id="PTHR11730">
    <property type="entry name" value="AMMONIUM TRANSPORTER"/>
    <property type="match status" value="1"/>
</dbReference>
<dbReference type="Pfam" id="PF00909">
    <property type="entry name" value="Ammonium_transp"/>
    <property type="match status" value="1"/>
</dbReference>
<reference evidence="10 11" key="1">
    <citation type="submission" date="2021-05" db="EMBL/GenBank/DDBJ databases">
        <authorList>
            <person name="Zahm M."/>
            <person name="Klopp C."/>
            <person name="Cabau C."/>
            <person name="Kuhl H."/>
            <person name="Suciu R."/>
            <person name="Ciorpac M."/>
            <person name="Holostenco D."/>
            <person name="Gessner J."/>
            <person name="Wuertz S."/>
            <person name="Hohne C."/>
            <person name="Stock M."/>
            <person name="Gislard M."/>
            <person name="Lluch J."/>
            <person name="Milhes M."/>
            <person name="Lampietro C."/>
            <person name="Lopez Roques C."/>
            <person name="Donnadieu C."/>
            <person name="Du K."/>
            <person name="Schartl M."/>
            <person name="Guiguen Y."/>
        </authorList>
    </citation>
    <scope>NUCLEOTIDE SEQUENCE [LARGE SCALE GENOMIC DNA]</scope>
    <source>
        <strain evidence="10">Hh-F2</strain>
        <tissue evidence="10">Blood</tissue>
    </source>
</reference>
<evidence type="ECO:0000256" key="8">
    <source>
        <dbReference type="SAM" id="Phobius"/>
    </source>
</evidence>